<comment type="similarity">
    <text evidence="1">Belongs to the NAD(P)-dependent epimerase/dehydratase family. SDR39U1 subfamily.</text>
</comment>
<evidence type="ECO:0000259" key="3">
    <source>
        <dbReference type="Pfam" id="PF01370"/>
    </source>
</evidence>
<evidence type="ECO:0000313" key="6">
    <source>
        <dbReference type="Proteomes" id="UP000006512"/>
    </source>
</evidence>
<dbReference type="Pfam" id="PF08338">
    <property type="entry name" value="DUF1731"/>
    <property type="match status" value="1"/>
</dbReference>
<dbReference type="PANTHER" id="PTHR11092:SF0">
    <property type="entry name" value="EPIMERASE FAMILY PROTEIN SDR39U1"/>
    <property type="match status" value="1"/>
</dbReference>
<feature type="transmembrane region" description="Helical" evidence="2">
    <location>
        <begin position="58"/>
        <end position="76"/>
    </location>
</feature>
<feature type="transmembrane region" description="Helical" evidence="2">
    <location>
        <begin position="97"/>
        <end position="118"/>
    </location>
</feature>
<dbReference type="Pfam" id="PF01370">
    <property type="entry name" value="Epimerase"/>
    <property type="match status" value="1"/>
</dbReference>
<dbReference type="AlphaFoldDB" id="F4QTR2"/>
<keyword evidence="2" id="KW-0812">Transmembrane</keyword>
<feature type="domain" description="DUF1731" evidence="4">
    <location>
        <begin position="417"/>
        <end position="464"/>
    </location>
</feature>
<dbReference type="PANTHER" id="PTHR11092">
    <property type="entry name" value="SUGAR NUCLEOTIDE EPIMERASE RELATED"/>
    <property type="match status" value="1"/>
</dbReference>
<dbReference type="InterPro" id="IPR001509">
    <property type="entry name" value="Epimerase_deHydtase"/>
</dbReference>
<dbReference type="SUPFAM" id="SSF51735">
    <property type="entry name" value="NAD(P)-binding Rossmann-fold domains"/>
    <property type="match status" value="1"/>
</dbReference>
<proteinExistence type="inferred from homology"/>
<dbReference type="InterPro" id="IPR013549">
    <property type="entry name" value="DUF1731"/>
</dbReference>
<keyword evidence="2" id="KW-0472">Membrane</keyword>
<dbReference type="EMBL" id="GL883081">
    <property type="protein sequence ID" value="EGF89212.1"/>
    <property type="molecule type" value="Genomic_DNA"/>
</dbReference>
<feature type="domain" description="NAD-dependent epimerase/dehydratase" evidence="3">
    <location>
        <begin position="174"/>
        <end position="383"/>
    </location>
</feature>
<keyword evidence="2" id="KW-1133">Transmembrane helix</keyword>
<keyword evidence="6" id="KW-1185">Reference proteome</keyword>
<accession>F4QTR2</accession>
<dbReference type="HOGENOM" id="CLU_042528_0_0_5"/>
<protein>
    <submittedName>
        <fullName evidence="5">NAD dependent epimerase/dehydratase family protein</fullName>
    </submittedName>
</protein>
<dbReference type="CDD" id="cd05242">
    <property type="entry name" value="SDR_a8"/>
    <property type="match status" value="1"/>
</dbReference>
<organism evidence="5 6">
    <name type="scientific">Asticcacaulis biprosthecium C19</name>
    <dbReference type="NCBI Taxonomy" id="715226"/>
    <lineage>
        <taxon>Bacteria</taxon>
        <taxon>Pseudomonadati</taxon>
        <taxon>Pseudomonadota</taxon>
        <taxon>Alphaproteobacteria</taxon>
        <taxon>Caulobacterales</taxon>
        <taxon>Caulobacteraceae</taxon>
        <taxon>Asticcacaulis</taxon>
    </lineage>
</organism>
<dbReference type="Gene3D" id="3.40.50.720">
    <property type="entry name" value="NAD(P)-binding Rossmann-like Domain"/>
    <property type="match status" value="1"/>
</dbReference>
<dbReference type="STRING" id="715226.ABI_45590"/>
<dbReference type="InterPro" id="IPR010099">
    <property type="entry name" value="SDR39U1"/>
</dbReference>
<reference evidence="6" key="1">
    <citation type="submission" date="2011-03" db="EMBL/GenBank/DDBJ databases">
        <title>Draft genome sequence of Brevundimonas diminuta.</title>
        <authorList>
            <person name="Brown P.J.B."/>
            <person name="Buechlein A."/>
            <person name="Hemmerich C."/>
            <person name="Brun Y.V."/>
        </authorList>
    </citation>
    <scope>NUCLEOTIDE SEQUENCE [LARGE SCALE GENOMIC DNA]</scope>
    <source>
        <strain evidence="6">C19</strain>
    </source>
</reference>
<evidence type="ECO:0000256" key="2">
    <source>
        <dbReference type="SAM" id="Phobius"/>
    </source>
</evidence>
<evidence type="ECO:0000313" key="5">
    <source>
        <dbReference type="EMBL" id="EGF89212.1"/>
    </source>
</evidence>
<evidence type="ECO:0000256" key="1">
    <source>
        <dbReference type="ARBA" id="ARBA00009353"/>
    </source>
</evidence>
<gene>
    <name evidence="5" type="ORF">ABI_45590</name>
</gene>
<evidence type="ECO:0000259" key="4">
    <source>
        <dbReference type="Pfam" id="PF08338"/>
    </source>
</evidence>
<feature type="transmembrane region" description="Helical" evidence="2">
    <location>
        <begin position="130"/>
        <end position="151"/>
    </location>
</feature>
<name>F4QTR2_9CAUL</name>
<dbReference type="InterPro" id="IPR036291">
    <property type="entry name" value="NAD(P)-bd_dom_sf"/>
</dbReference>
<dbReference type="Proteomes" id="UP000006512">
    <property type="component" value="Unassembled WGS sequence"/>
</dbReference>
<dbReference type="NCBIfam" id="TIGR01777">
    <property type="entry name" value="yfcH"/>
    <property type="match status" value="1"/>
</dbReference>
<sequence length="469" mass="51230">MMTIQGCLGAFDTIYHHEFSEHLPWKASASKELGIHGVRNFFYGLIFASLGWVAWGGWLAWLFAAMLVGEVLLTLWDFVIEDQSRKLPASERITHTILAINYGVILCLLTPVLLGWAAMPTGFHLQSHGLWSWVMTLFAAGVSAWAVFDYLRSRRFRAPAKVPPLLLAHPNQRVLVTGGTGLIGSRLVQGLIDDGHEVSVLTRDKSKVAKFHGRLTAIDDLTQLRAVDVIINLAGESLSNGLWTKAKKRKLYSSRLDLTRDLVAWIAAAPEKPCHLINASAIGAYGHSDTLEFREDSPPGEPDLALDLCRQWEAVAQQATQHGVKVAVLRLGIVLSLEGGALAQMLFPFEFGGGGPMGSGRQWMSWIHIDDVVGLVGHLIDQGLEGPVNAVAPHPRQNRDFTRALGRAMHRPAIMPLPGFALKLLLGEMAETILLNGQKVLPARALATGYAFRHPDLDGALGDLLAGKM</sequence>
<dbReference type="eggNOG" id="COG1090">
    <property type="taxonomic scope" value="Bacteria"/>
</dbReference>